<dbReference type="Pfam" id="PF01614">
    <property type="entry name" value="IclR_C"/>
    <property type="match status" value="1"/>
</dbReference>
<dbReference type="SUPFAM" id="SSF55781">
    <property type="entry name" value="GAF domain-like"/>
    <property type="match status" value="1"/>
</dbReference>
<dbReference type="InterPro" id="IPR005471">
    <property type="entry name" value="Tscrpt_reg_IclR_N"/>
</dbReference>
<dbReference type="PANTHER" id="PTHR30136:SF35">
    <property type="entry name" value="HTH-TYPE TRANSCRIPTIONAL REGULATOR RV1719"/>
    <property type="match status" value="1"/>
</dbReference>
<proteinExistence type="predicted"/>
<dbReference type="PANTHER" id="PTHR30136">
    <property type="entry name" value="HELIX-TURN-HELIX TRANSCRIPTIONAL REGULATOR, ICLR FAMILY"/>
    <property type="match status" value="1"/>
</dbReference>
<dbReference type="InterPro" id="IPR036388">
    <property type="entry name" value="WH-like_DNA-bd_sf"/>
</dbReference>
<dbReference type="AlphaFoldDB" id="D1C872"/>
<feature type="domain" description="IclR-ED" evidence="5">
    <location>
        <begin position="73"/>
        <end position="258"/>
    </location>
</feature>
<dbReference type="RefSeq" id="WP_012873054.1">
    <property type="nucleotide sequence ID" value="NC_013524.1"/>
</dbReference>
<reference evidence="7" key="1">
    <citation type="submission" date="2009-11" db="EMBL/GenBank/DDBJ databases">
        <title>The complete chromosome 2 of Sphaerobacter thermophilus DSM 20745.</title>
        <authorList>
            <person name="Lucas S."/>
            <person name="Copeland A."/>
            <person name="Lapidus A."/>
            <person name="Glavina del Rio T."/>
            <person name="Dalin E."/>
            <person name="Tice H."/>
            <person name="Bruce D."/>
            <person name="Goodwin L."/>
            <person name="Pitluck S."/>
            <person name="Kyrpides N."/>
            <person name="Mavromatis K."/>
            <person name="Ivanova N."/>
            <person name="Mikhailova N."/>
            <person name="LaButti K.M."/>
            <person name="Clum A."/>
            <person name="Sun H.I."/>
            <person name="Brettin T."/>
            <person name="Detter J.C."/>
            <person name="Han C."/>
            <person name="Larimer F."/>
            <person name="Land M."/>
            <person name="Hauser L."/>
            <person name="Markowitz V."/>
            <person name="Cheng J.F."/>
            <person name="Hugenholtz P."/>
            <person name="Woyke T."/>
            <person name="Wu D."/>
            <person name="Steenblock K."/>
            <person name="Schneider S."/>
            <person name="Pukall R."/>
            <person name="Goeker M."/>
            <person name="Klenk H.P."/>
            <person name="Eisen J.A."/>
        </authorList>
    </citation>
    <scope>NUCLEOTIDE SEQUENCE [LARGE SCALE GENOMIC DNA]</scope>
    <source>
        <strain evidence="7">ATCC 49802 / DSM 20745 / S 6022</strain>
    </source>
</reference>
<protein>
    <submittedName>
        <fullName evidence="6">Transcriptional regulator, IclR family</fullName>
    </submittedName>
</protein>
<organism evidence="6 7">
    <name type="scientific">Sphaerobacter thermophilus (strain ATCC 49802 / DSM 20745 / KCCM 41009 / NCIMB 13125 / S 6022)</name>
    <dbReference type="NCBI Taxonomy" id="479434"/>
    <lineage>
        <taxon>Bacteria</taxon>
        <taxon>Pseudomonadati</taxon>
        <taxon>Thermomicrobiota</taxon>
        <taxon>Thermomicrobia</taxon>
        <taxon>Sphaerobacterales</taxon>
        <taxon>Sphaerobacterineae</taxon>
        <taxon>Sphaerobacteraceae</taxon>
        <taxon>Sphaerobacter</taxon>
    </lineage>
</organism>
<dbReference type="Pfam" id="PF09339">
    <property type="entry name" value="HTH_IclR"/>
    <property type="match status" value="1"/>
</dbReference>
<dbReference type="PROSITE" id="PS51077">
    <property type="entry name" value="HTH_ICLR"/>
    <property type="match status" value="1"/>
</dbReference>
<evidence type="ECO:0000259" key="4">
    <source>
        <dbReference type="PROSITE" id="PS51077"/>
    </source>
</evidence>
<sequence length="274" mass="30226">MQTTATKYRIESVARAADLLCVFLQPPHRFGVTELSAMTGLTKNQVFRILQTLMPSGFVVQDPETKVYRLGPRLIDLAAVAVHGTSLVHIAAPVLDQLAERTGETVNLVTRLDNRWAICIDKRESAQRLRITARVGARFALHVGSSPKLLLAYSPPESIEAYLRACTPLTRFTERTITDPDVLRAELERIRQQGYVISNEELDPGVCSIAAPIHDHTGQVIAGISVAAPTFRLGPEQHQATIEAVLWAGREISRRLAEYTLGQFGAPRNERSLG</sequence>
<keyword evidence="2" id="KW-0238">DNA-binding</keyword>
<dbReference type="Gene3D" id="3.30.450.40">
    <property type="match status" value="1"/>
</dbReference>
<dbReference type="GO" id="GO:0003700">
    <property type="term" value="F:DNA-binding transcription factor activity"/>
    <property type="evidence" value="ECO:0007669"/>
    <property type="project" value="TreeGrafter"/>
</dbReference>
<dbReference type="FunCoup" id="D1C872">
    <property type="interactions" value="55"/>
</dbReference>
<evidence type="ECO:0000256" key="2">
    <source>
        <dbReference type="ARBA" id="ARBA00023125"/>
    </source>
</evidence>
<dbReference type="InterPro" id="IPR029016">
    <property type="entry name" value="GAF-like_dom_sf"/>
</dbReference>
<evidence type="ECO:0000256" key="3">
    <source>
        <dbReference type="ARBA" id="ARBA00023163"/>
    </source>
</evidence>
<dbReference type="SUPFAM" id="SSF46785">
    <property type="entry name" value="Winged helix' DNA-binding domain"/>
    <property type="match status" value="1"/>
</dbReference>
<keyword evidence="1" id="KW-0805">Transcription regulation</keyword>
<dbReference type="eggNOG" id="COG1414">
    <property type="taxonomic scope" value="Bacteria"/>
</dbReference>
<accession>D1C872</accession>
<dbReference type="Proteomes" id="UP000002027">
    <property type="component" value="Chromosome 2"/>
</dbReference>
<dbReference type="EMBL" id="CP001824">
    <property type="protein sequence ID" value="ACZ40015.1"/>
    <property type="molecule type" value="Genomic_DNA"/>
</dbReference>
<keyword evidence="7" id="KW-1185">Reference proteome</keyword>
<reference evidence="6 7" key="2">
    <citation type="journal article" date="2010" name="Stand. Genomic Sci.">
        <title>Complete genome sequence of Desulfohalobium retbaense type strain (HR(100)).</title>
        <authorList>
            <person name="Spring S."/>
            <person name="Nolan M."/>
            <person name="Lapidus A."/>
            <person name="Glavina Del Rio T."/>
            <person name="Copeland A."/>
            <person name="Tice H."/>
            <person name="Cheng J.F."/>
            <person name="Lucas S."/>
            <person name="Land M."/>
            <person name="Chen F."/>
            <person name="Bruce D."/>
            <person name="Goodwin L."/>
            <person name="Pitluck S."/>
            <person name="Ivanova N."/>
            <person name="Mavromatis K."/>
            <person name="Mikhailova N."/>
            <person name="Pati A."/>
            <person name="Chen A."/>
            <person name="Palaniappan K."/>
            <person name="Hauser L."/>
            <person name="Chang Y.J."/>
            <person name="Jeffries C.D."/>
            <person name="Munk C."/>
            <person name="Kiss H."/>
            <person name="Chain P."/>
            <person name="Han C."/>
            <person name="Brettin T."/>
            <person name="Detter J.C."/>
            <person name="Schuler E."/>
            <person name="Goker M."/>
            <person name="Rohde M."/>
            <person name="Bristow J."/>
            <person name="Eisen J.A."/>
            <person name="Markowitz V."/>
            <person name="Hugenholtz P."/>
            <person name="Kyrpides N.C."/>
            <person name="Klenk H.P."/>
        </authorList>
    </citation>
    <scope>NUCLEOTIDE SEQUENCE [LARGE SCALE GENOMIC DNA]</scope>
    <source>
        <strain evidence="7">ATCC 49802 / DSM 20745 / S 6022</strain>
    </source>
</reference>
<dbReference type="OrthoDB" id="9791752at2"/>
<dbReference type="InterPro" id="IPR014757">
    <property type="entry name" value="Tscrpt_reg_IclR_C"/>
</dbReference>
<name>D1C872_SPHTD</name>
<dbReference type="InterPro" id="IPR050707">
    <property type="entry name" value="HTH_MetabolicPath_Reg"/>
</dbReference>
<dbReference type="PROSITE" id="PS51078">
    <property type="entry name" value="ICLR_ED"/>
    <property type="match status" value="1"/>
</dbReference>
<dbReference type="GO" id="GO:0045892">
    <property type="term" value="P:negative regulation of DNA-templated transcription"/>
    <property type="evidence" value="ECO:0007669"/>
    <property type="project" value="TreeGrafter"/>
</dbReference>
<dbReference type="InParanoid" id="D1C872"/>
<dbReference type="InterPro" id="IPR036390">
    <property type="entry name" value="WH_DNA-bd_sf"/>
</dbReference>
<evidence type="ECO:0000313" key="6">
    <source>
        <dbReference type="EMBL" id="ACZ40015.1"/>
    </source>
</evidence>
<dbReference type="FunFam" id="1.10.10.10:FF:000056">
    <property type="entry name" value="IclR family transcriptional regulator"/>
    <property type="match status" value="1"/>
</dbReference>
<dbReference type="HOGENOM" id="CLU_062618_0_1_0"/>
<evidence type="ECO:0000259" key="5">
    <source>
        <dbReference type="PROSITE" id="PS51078"/>
    </source>
</evidence>
<evidence type="ECO:0000256" key="1">
    <source>
        <dbReference type="ARBA" id="ARBA00023015"/>
    </source>
</evidence>
<gene>
    <name evidence="6" type="ordered locus">Sthe_2601</name>
</gene>
<dbReference type="GO" id="GO:0003677">
    <property type="term" value="F:DNA binding"/>
    <property type="evidence" value="ECO:0007669"/>
    <property type="project" value="UniProtKB-KW"/>
</dbReference>
<dbReference type="KEGG" id="sti:Sthe_2601"/>
<keyword evidence="3" id="KW-0804">Transcription</keyword>
<dbReference type="SMART" id="SM00346">
    <property type="entry name" value="HTH_ICLR"/>
    <property type="match status" value="1"/>
</dbReference>
<feature type="domain" description="HTH iclR-type" evidence="4">
    <location>
        <begin position="10"/>
        <end position="72"/>
    </location>
</feature>
<evidence type="ECO:0000313" key="7">
    <source>
        <dbReference type="Proteomes" id="UP000002027"/>
    </source>
</evidence>
<dbReference type="STRING" id="479434.Sthe_2601"/>
<dbReference type="Gene3D" id="1.10.10.10">
    <property type="entry name" value="Winged helix-like DNA-binding domain superfamily/Winged helix DNA-binding domain"/>
    <property type="match status" value="1"/>
</dbReference>